<feature type="transmembrane region" description="Helical" evidence="1">
    <location>
        <begin position="126"/>
        <end position="149"/>
    </location>
</feature>
<evidence type="ECO:0000256" key="1">
    <source>
        <dbReference type="SAM" id="Phobius"/>
    </source>
</evidence>
<feature type="domain" description="DUF6535" evidence="2">
    <location>
        <begin position="30"/>
        <end position="210"/>
    </location>
</feature>
<dbReference type="EMBL" id="KN880542">
    <property type="protein sequence ID" value="KIY66835.1"/>
    <property type="molecule type" value="Genomic_DNA"/>
</dbReference>
<proteinExistence type="predicted"/>
<dbReference type="Proteomes" id="UP000054007">
    <property type="component" value="Unassembled WGS sequence"/>
</dbReference>
<feature type="transmembrane region" description="Helical" evidence="1">
    <location>
        <begin position="54"/>
        <end position="71"/>
    </location>
</feature>
<evidence type="ECO:0000259" key="2">
    <source>
        <dbReference type="Pfam" id="PF20153"/>
    </source>
</evidence>
<dbReference type="InterPro" id="IPR045338">
    <property type="entry name" value="DUF6535"/>
</dbReference>
<evidence type="ECO:0000313" key="3">
    <source>
        <dbReference type="EMBL" id="KIY66835.1"/>
    </source>
</evidence>
<protein>
    <recommendedName>
        <fullName evidence="2">DUF6535 domain-containing protein</fullName>
    </recommendedName>
</protein>
<dbReference type="AlphaFoldDB" id="A0A0D7B9E6"/>
<keyword evidence="1" id="KW-1133">Transmembrane helix</keyword>
<organism evidence="3 4">
    <name type="scientific">Cylindrobasidium torrendii FP15055 ss-10</name>
    <dbReference type="NCBI Taxonomy" id="1314674"/>
    <lineage>
        <taxon>Eukaryota</taxon>
        <taxon>Fungi</taxon>
        <taxon>Dikarya</taxon>
        <taxon>Basidiomycota</taxon>
        <taxon>Agaricomycotina</taxon>
        <taxon>Agaricomycetes</taxon>
        <taxon>Agaricomycetidae</taxon>
        <taxon>Agaricales</taxon>
        <taxon>Marasmiineae</taxon>
        <taxon>Physalacriaceae</taxon>
        <taxon>Cylindrobasidium</taxon>
    </lineage>
</organism>
<reference evidence="3 4" key="1">
    <citation type="journal article" date="2015" name="Fungal Genet. Biol.">
        <title>Evolution of novel wood decay mechanisms in Agaricales revealed by the genome sequences of Fistulina hepatica and Cylindrobasidium torrendii.</title>
        <authorList>
            <person name="Floudas D."/>
            <person name="Held B.W."/>
            <person name="Riley R."/>
            <person name="Nagy L.G."/>
            <person name="Koehler G."/>
            <person name="Ransdell A.S."/>
            <person name="Younus H."/>
            <person name="Chow J."/>
            <person name="Chiniquy J."/>
            <person name="Lipzen A."/>
            <person name="Tritt A."/>
            <person name="Sun H."/>
            <person name="Haridas S."/>
            <person name="LaButti K."/>
            <person name="Ohm R.A."/>
            <person name="Kues U."/>
            <person name="Blanchette R.A."/>
            <person name="Grigoriev I.V."/>
            <person name="Minto R.E."/>
            <person name="Hibbett D.S."/>
        </authorList>
    </citation>
    <scope>NUCLEOTIDE SEQUENCE [LARGE SCALE GENOMIC DNA]</scope>
    <source>
        <strain evidence="3 4">FP15055 ss-10</strain>
    </source>
</reference>
<keyword evidence="1" id="KW-0812">Transmembrane</keyword>
<feature type="non-terminal residue" evidence="3">
    <location>
        <position position="212"/>
    </location>
</feature>
<name>A0A0D7B9E6_9AGAR</name>
<keyword evidence="4" id="KW-1185">Reference proteome</keyword>
<sequence>MALTPGGDDYESKYPADPAFQEVGPDARVWHVYMDEAALFDADLMAELRDTIDVLLVFAALFASVIVTFVVQTSQMLSRDFTEITASLVYEMISVQRAIAKGIDVDSIPASNINPYSPFTPEPSGVWINALWFTSLAVSLAVTLLAVLVKQWLRQYMVLPSGTVRERVRLRHYRYMGLKRWHVTAIVWSLPIAVHLAMGLFFIGLAVFLFIL</sequence>
<feature type="transmembrane region" description="Helical" evidence="1">
    <location>
        <begin position="181"/>
        <end position="211"/>
    </location>
</feature>
<evidence type="ECO:0000313" key="4">
    <source>
        <dbReference type="Proteomes" id="UP000054007"/>
    </source>
</evidence>
<dbReference type="OrthoDB" id="3219854at2759"/>
<dbReference type="Pfam" id="PF20153">
    <property type="entry name" value="DUF6535"/>
    <property type="match status" value="1"/>
</dbReference>
<accession>A0A0D7B9E6</accession>
<gene>
    <name evidence="3" type="ORF">CYLTODRAFT_354297</name>
</gene>
<keyword evidence="1" id="KW-0472">Membrane</keyword>